<keyword evidence="1" id="KW-0479">Metal-binding</keyword>
<organism evidence="3 4">
    <name type="scientific">Nocardiopsis flavescens</name>
    <dbReference type="NCBI Taxonomy" id="758803"/>
    <lineage>
        <taxon>Bacteria</taxon>
        <taxon>Bacillati</taxon>
        <taxon>Actinomycetota</taxon>
        <taxon>Actinomycetes</taxon>
        <taxon>Streptosporangiales</taxon>
        <taxon>Nocardiopsidaceae</taxon>
        <taxon>Nocardiopsis</taxon>
    </lineage>
</organism>
<dbReference type="InterPro" id="IPR002762">
    <property type="entry name" value="CbiX-like"/>
</dbReference>
<evidence type="ECO:0000256" key="2">
    <source>
        <dbReference type="ARBA" id="ARBA00023239"/>
    </source>
</evidence>
<gene>
    <name evidence="3" type="ORF">SAMN05421803_101103</name>
</gene>
<evidence type="ECO:0000313" key="3">
    <source>
        <dbReference type="EMBL" id="SHI39642.1"/>
    </source>
</evidence>
<keyword evidence="4" id="KW-1185">Reference proteome</keyword>
<dbReference type="EMBL" id="FQZK01000001">
    <property type="protein sequence ID" value="SHI39642.1"/>
    <property type="molecule type" value="Genomic_DNA"/>
</dbReference>
<protein>
    <submittedName>
        <fullName evidence="3">Sirohydrochlorin ferrochelatase</fullName>
    </submittedName>
</protein>
<dbReference type="PANTHER" id="PTHR33542">
    <property type="entry name" value="SIROHYDROCHLORIN FERROCHELATASE, CHLOROPLASTIC"/>
    <property type="match status" value="1"/>
</dbReference>
<dbReference type="PANTHER" id="PTHR33542:SF5">
    <property type="entry name" value="FERROCHELATASE CHE1"/>
    <property type="match status" value="1"/>
</dbReference>
<dbReference type="Proteomes" id="UP000184452">
    <property type="component" value="Unassembled WGS sequence"/>
</dbReference>
<dbReference type="CDD" id="cd03416">
    <property type="entry name" value="CbiX_SirB_N"/>
    <property type="match status" value="1"/>
</dbReference>
<dbReference type="GO" id="GO:0016829">
    <property type="term" value="F:lyase activity"/>
    <property type="evidence" value="ECO:0007669"/>
    <property type="project" value="UniProtKB-KW"/>
</dbReference>
<dbReference type="Pfam" id="PF01903">
    <property type="entry name" value="CbiX"/>
    <property type="match status" value="2"/>
</dbReference>
<dbReference type="GO" id="GO:0046872">
    <property type="term" value="F:metal ion binding"/>
    <property type="evidence" value="ECO:0007669"/>
    <property type="project" value="UniProtKB-KW"/>
</dbReference>
<sequence>MRVRPVQRRPALLLAVHGTRDPRGTAVAHSLALRTAELVRVPTLLAFADVREPSVGRVAAAHPGPLVVVPAFLAAGYHVRTDIPDALVRAGRTDAVLTPALGGHPAVRDTAVRRLRRAGYRPGDAVVLGCAGTSDPRALADLHRAADALAARLDTPVHPAFASTCGPSVADRVAELRAAGHRRVAVASWLLAPGLFQRRLAASGADVVADPLCPDPAPARAVAARYREAAVPLPV</sequence>
<dbReference type="SUPFAM" id="SSF53800">
    <property type="entry name" value="Chelatase"/>
    <property type="match status" value="1"/>
</dbReference>
<dbReference type="AlphaFoldDB" id="A0A1M6AT61"/>
<dbReference type="Gene3D" id="3.40.50.1400">
    <property type="match status" value="2"/>
</dbReference>
<proteinExistence type="predicted"/>
<evidence type="ECO:0000256" key="1">
    <source>
        <dbReference type="ARBA" id="ARBA00022723"/>
    </source>
</evidence>
<keyword evidence="2" id="KW-0456">Lyase</keyword>
<evidence type="ECO:0000313" key="4">
    <source>
        <dbReference type="Proteomes" id="UP000184452"/>
    </source>
</evidence>
<reference evidence="3 4" key="1">
    <citation type="submission" date="2016-11" db="EMBL/GenBank/DDBJ databases">
        <authorList>
            <person name="Jaros S."/>
            <person name="Januszkiewicz K."/>
            <person name="Wedrychowicz H."/>
        </authorList>
    </citation>
    <scope>NUCLEOTIDE SEQUENCE [LARGE SCALE GENOMIC DNA]</scope>
    <source>
        <strain evidence="3 4">CGMCC 4.5723</strain>
    </source>
</reference>
<accession>A0A1M6AT61</accession>
<dbReference type="STRING" id="758803.SAMN05421803_101103"/>
<dbReference type="InterPro" id="IPR050963">
    <property type="entry name" value="Sirohydro_Cobaltochel/CbiX"/>
</dbReference>
<name>A0A1M6AT61_9ACTN</name>